<name>A0A6F9DI89_9ASCI</name>
<dbReference type="Pfam" id="PF13676">
    <property type="entry name" value="TIR_2"/>
    <property type="match status" value="1"/>
</dbReference>
<dbReference type="PANTHER" id="PTHR46270">
    <property type="entry name" value="ARMADILLO-TYPE FOLD-RELATED"/>
    <property type="match status" value="1"/>
</dbReference>
<evidence type="ECO:0000313" key="2">
    <source>
        <dbReference type="EMBL" id="CAB3262698.1"/>
    </source>
</evidence>
<protein>
    <submittedName>
        <fullName evidence="2">Uncharacterized protein LOC100181987</fullName>
    </submittedName>
</protein>
<dbReference type="AlphaFoldDB" id="A0A6F9DI89"/>
<dbReference type="InterPro" id="IPR000157">
    <property type="entry name" value="TIR_dom"/>
</dbReference>
<proteinExistence type="evidence at transcript level"/>
<dbReference type="PROSITE" id="PS50017">
    <property type="entry name" value="DEATH_DOMAIN"/>
    <property type="match status" value="1"/>
</dbReference>
<reference evidence="2" key="1">
    <citation type="submission" date="2020-04" db="EMBL/GenBank/DDBJ databases">
        <authorList>
            <person name="Neveu A P."/>
        </authorList>
    </citation>
    <scope>NUCLEOTIDE SEQUENCE</scope>
    <source>
        <tissue evidence="2">Whole embryo</tissue>
    </source>
</reference>
<dbReference type="SUPFAM" id="SSF52200">
    <property type="entry name" value="Toll/Interleukin receptor TIR domain"/>
    <property type="match status" value="1"/>
</dbReference>
<accession>A0A6F9DI89</accession>
<dbReference type="GO" id="GO:0007165">
    <property type="term" value="P:signal transduction"/>
    <property type="evidence" value="ECO:0007669"/>
    <property type="project" value="InterPro"/>
</dbReference>
<dbReference type="Gene3D" id="1.10.533.10">
    <property type="entry name" value="Death Domain, Fas"/>
    <property type="match status" value="1"/>
</dbReference>
<dbReference type="InterPro" id="IPR000488">
    <property type="entry name" value="Death_dom"/>
</dbReference>
<dbReference type="SUPFAM" id="SSF47986">
    <property type="entry name" value="DEATH domain"/>
    <property type="match status" value="1"/>
</dbReference>
<sequence>MLITWSNYIGNFNDNQKKILNEVKRELYGPRVTGLDNHLPVKLLANRDKAWLIYLFVKFYCADAVFLGIVRGKMELTEDNIQQIKNDYYQNTSEQKFQMVLTWCKQTNKNTVHEIAHGFRHLNAYVPDEFDFIFQPVQTENGSRQEDHVDGSISEGPVTCNVSAVNPSQPSLQNPPVECCLMFSYAHQLSTIPRQIASRITKSPDLNFRIWIDEENIHGRLYSSMADAVKQCHIFLMFISKAYQESDNCRKEAVAASKQKKHIIPIKVEEGFKPDEWLDLIMEDVKYFDFTKHPFEEEFNALLKEVQLYIR</sequence>
<dbReference type="InterPro" id="IPR011029">
    <property type="entry name" value="DEATH-like_dom_sf"/>
</dbReference>
<evidence type="ECO:0000259" key="1">
    <source>
        <dbReference type="PROSITE" id="PS50017"/>
    </source>
</evidence>
<dbReference type="PANTHER" id="PTHR46270:SF2">
    <property type="entry name" value="TIR DOMAIN-CONTAINING PROTEIN"/>
    <property type="match status" value="1"/>
</dbReference>
<gene>
    <name evidence="2" type="primary">LOC100181987</name>
</gene>
<organism evidence="2">
    <name type="scientific">Phallusia mammillata</name>
    <dbReference type="NCBI Taxonomy" id="59560"/>
    <lineage>
        <taxon>Eukaryota</taxon>
        <taxon>Metazoa</taxon>
        <taxon>Chordata</taxon>
        <taxon>Tunicata</taxon>
        <taxon>Ascidiacea</taxon>
        <taxon>Phlebobranchia</taxon>
        <taxon>Ascidiidae</taxon>
        <taxon>Phallusia</taxon>
    </lineage>
</organism>
<dbReference type="InterPro" id="IPR035897">
    <property type="entry name" value="Toll_tir_struct_dom_sf"/>
</dbReference>
<dbReference type="EMBL" id="LR786836">
    <property type="protein sequence ID" value="CAB3262698.1"/>
    <property type="molecule type" value="mRNA"/>
</dbReference>
<feature type="domain" description="Death" evidence="1">
    <location>
        <begin position="73"/>
        <end position="123"/>
    </location>
</feature>
<dbReference type="Gene3D" id="3.40.50.10140">
    <property type="entry name" value="Toll/interleukin-1 receptor homology (TIR) domain"/>
    <property type="match status" value="1"/>
</dbReference>